<dbReference type="Proteomes" id="UP000002247">
    <property type="component" value="Chromosome"/>
</dbReference>
<dbReference type="SUPFAM" id="SSF46955">
    <property type="entry name" value="Putative DNA-binding domain"/>
    <property type="match status" value="1"/>
</dbReference>
<protein>
    <recommendedName>
        <fullName evidence="3">Helix-turn-helix domain-containing protein</fullName>
    </recommendedName>
</protein>
<keyword evidence="2" id="KW-1185">Reference proteome</keyword>
<gene>
    <name evidence="1" type="ordered locus">Srot_1041</name>
</gene>
<sequence>MTGEQITPTPYRSDELLTTRQVSERFGIPMSTLRWARHANNPDFPPSFALSKRRIVYRLSSCIKWLEQREAATRKGGGAVA</sequence>
<dbReference type="EMBL" id="CP001958">
    <property type="protein sequence ID" value="ADG97514.1"/>
    <property type="molecule type" value="Genomic_DNA"/>
</dbReference>
<dbReference type="RefSeq" id="WP_013137970.1">
    <property type="nucleotide sequence ID" value="NC_014168.1"/>
</dbReference>
<dbReference type="KEGG" id="srt:Srot_1041"/>
<dbReference type="STRING" id="640132.Srot_1041"/>
<dbReference type="AlphaFoldDB" id="D6ZEZ0"/>
<dbReference type="eggNOG" id="COG3311">
    <property type="taxonomic scope" value="Bacteria"/>
</dbReference>
<evidence type="ECO:0000313" key="2">
    <source>
        <dbReference type="Proteomes" id="UP000002247"/>
    </source>
</evidence>
<accession>D6ZEZ0</accession>
<evidence type="ECO:0000313" key="1">
    <source>
        <dbReference type="EMBL" id="ADG97514.1"/>
    </source>
</evidence>
<organism evidence="1 2">
    <name type="scientific">Segniliparus rotundus (strain ATCC BAA-972 / CDC 1076 / CIP 108378 / DSM 44985 / JCM 13578)</name>
    <dbReference type="NCBI Taxonomy" id="640132"/>
    <lineage>
        <taxon>Bacteria</taxon>
        <taxon>Bacillati</taxon>
        <taxon>Actinomycetota</taxon>
        <taxon>Actinomycetes</taxon>
        <taxon>Mycobacteriales</taxon>
        <taxon>Segniliparaceae</taxon>
        <taxon>Segniliparus</taxon>
    </lineage>
</organism>
<name>D6ZEZ0_SEGRD</name>
<dbReference type="HOGENOM" id="CLU_140176_9_1_11"/>
<dbReference type="InterPro" id="IPR009061">
    <property type="entry name" value="DNA-bd_dom_put_sf"/>
</dbReference>
<proteinExistence type="predicted"/>
<dbReference type="OrthoDB" id="4330189at2"/>
<evidence type="ECO:0008006" key="3">
    <source>
        <dbReference type="Google" id="ProtNLM"/>
    </source>
</evidence>
<reference evidence="1 2" key="1">
    <citation type="journal article" date="2010" name="Stand. Genomic Sci.">
        <title>Complete genome sequence of Segniliparus rotundus type strain (CDC 1076).</title>
        <authorList>
            <person name="Sikorski J."/>
            <person name="Lapidus A."/>
            <person name="Copeland A."/>
            <person name="Misra M."/>
            <person name="Glavina Del Rio T."/>
            <person name="Nolan M."/>
            <person name="Lucas S."/>
            <person name="Chen F."/>
            <person name="Tice H."/>
            <person name="Cheng J.F."/>
            <person name="Jando M."/>
            <person name="Schneider S."/>
            <person name="Bruce D."/>
            <person name="Goodwin L."/>
            <person name="Pitluck S."/>
            <person name="Liolios K."/>
            <person name="Mikhailova N."/>
            <person name="Pati A."/>
            <person name="Ivanova N."/>
            <person name="Mavromatis K."/>
            <person name="Chen A."/>
            <person name="Palaniappan K."/>
            <person name="Chertkov O."/>
            <person name="Land M."/>
            <person name="Hauser L."/>
            <person name="Chang Y.J."/>
            <person name="Jeffries C.D."/>
            <person name="Brettin T."/>
            <person name="Detter J.C."/>
            <person name="Han C."/>
            <person name="Rohde M."/>
            <person name="Goker M."/>
            <person name="Bristow J."/>
            <person name="Eisen J.A."/>
            <person name="Markowitz V."/>
            <person name="Hugenholtz P."/>
            <person name="Kyrpides N.C."/>
            <person name="Klenk H.P."/>
        </authorList>
    </citation>
    <scope>NUCLEOTIDE SEQUENCE [LARGE SCALE GENOMIC DNA]</scope>
    <source>
        <strain evidence="2">ATCC BAA-972 / CDC 1076 / CIP 108378 / DSM 44985 / JCM 13578</strain>
    </source>
</reference>